<proteinExistence type="predicted"/>
<keyword evidence="2" id="KW-0812">Transmembrane</keyword>
<comment type="caution">
    <text evidence="3">The sequence shown here is derived from an EMBL/GenBank/DDBJ whole genome shotgun (WGS) entry which is preliminary data.</text>
</comment>
<keyword evidence="2" id="KW-0472">Membrane</keyword>
<protein>
    <submittedName>
        <fullName evidence="3">Uncharacterized protein</fullName>
    </submittedName>
</protein>
<accession>A0A2K2U946</accession>
<gene>
    <name evidence="3" type="ORF">C2L71_11835</name>
</gene>
<evidence type="ECO:0000313" key="3">
    <source>
        <dbReference type="EMBL" id="PNV66690.1"/>
    </source>
</evidence>
<keyword evidence="4" id="KW-1185">Reference proteome</keyword>
<evidence type="ECO:0000256" key="2">
    <source>
        <dbReference type="SAM" id="Phobius"/>
    </source>
</evidence>
<feature type="compositionally biased region" description="Basic and acidic residues" evidence="1">
    <location>
        <begin position="18"/>
        <end position="29"/>
    </location>
</feature>
<feature type="compositionally biased region" description="Basic and acidic residues" evidence="1">
    <location>
        <begin position="71"/>
        <end position="88"/>
    </location>
</feature>
<keyword evidence="2" id="KW-1133">Transmembrane helix</keyword>
<dbReference type="OrthoDB" id="10013659at2"/>
<dbReference type="Proteomes" id="UP000236197">
    <property type="component" value="Unassembled WGS sequence"/>
</dbReference>
<reference evidence="4" key="1">
    <citation type="submission" date="2018-01" db="EMBL/GenBank/DDBJ databases">
        <title>Rubneribacter badeniensis gen. nov., sp. nov., and Colonibacter rubneri, gen. nov., sp. nov., WGS of new members of the Eggerthellaceae.</title>
        <authorList>
            <person name="Danylec N."/>
            <person name="Stoll D.A."/>
            <person name="Doetsch A."/>
            <person name="Kulling S.E."/>
            <person name="Huch M."/>
        </authorList>
    </citation>
    <scope>NUCLEOTIDE SEQUENCE [LARGE SCALE GENOMIC DNA]</scope>
    <source>
        <strain evidence="4">ResAG-96</strain>
    </source>
</reference>
<evidence type="ECO:0000313" key="4">
    <source>
        <dbReference type="Proteomes" id="UP000236197"/>
    </source>
</evidence>
<sequence>RVAPVPAPRPEQIPALEDVSRETSVRDVHTAPGFVPAPAPGPSGMPAASSDEPLPAPGTLPLSAKERKRQARADARAAKERAAKERTSARKAPSAQAVCDHEAEEAQAKAARKAAERPASPTVPAPVASPAPAAEACAPEQKQPRAARNACIALLVLLLLVAGLVAAAWLGLFRLPAPVQDRIDLLPDPHAVSGRLNAADSPVAPGSYRLVVNQIPTSQGPANVVNVEFENPAQNEYSARMDVYLDDTGELVGSTRMVAPGSYLEDLALAADLAPGTYRATAKVGVYSGATQVNTMSAALELRIEGWD</sequence>
<dbReference type="EMBL" id="PPEK01000037">
    <property type="protein sequence ID" value="PNV66690.1"/>
    <property type="molecule type" value="Genomic_DNA"/>
</dbReference>
<dbReference type="AlphaFoldDB" id="A0A2K2U946"/>
<name>A0A2K2U946_9ACTN</name>
<feature type="region of interest" description="Disordered" evidence="1">
    <location>
        <begin position="1"/>
        <end position="136"/>
    </location>
</feature>
<evidence type="ECO:0000256" key="1">
    <source>
        <dbReference type="SAM" id="MobiDB-lite"/>
    </source>
</evidence>
<feature type="non-terminal residue" evidence="3">
    <location>
        <position position="1"/>
    </location>
</feature>
<feature type="transmembrane region" description="Helical" evidence="2">
    <location>
        <begin position="150"/>
        <end position="172"/>
    </location>
</feature>
<feature type="compositionally biased region" description="Pro residues" evidence="1">
    <location>
        <begin position="1"/>
        <end position="11"/>
    </location>
</feature>
<organism evidence="3 4">
    <name type="scientific">Enteroscipio rubneri</name>
    <dbReference type="NCBI Taxonomy" id="2070686"/>
    <lineage>
        <taxon>Bacteria</taxon>
        <taxon>Bacillati</taxon>
        <taxon>Actinomycetota</taxon>
        <taxon>Coriobacteriia</taxon>
        <taxon>Eggerthellales</taxon>
        <taxon>Eggerthellaceae</taxon>
        <taxon>Enteroscipio</taxon>
    </lineage>
</organism>